<name>A0A1D7TYJ7_9HYPH</name>
<evidence type="ECO:0000313" key="5">
    <source>
        <dbReference type="EMBL" id="AOO80180.1"/>
    </source>
</evidence>
<keyword evidence="2" id="KW-0808">Transferase</keyword>
<comment type="similarity">
    <text evidence="1">Belongs to the carbohydrate kinase PfkB family.</text>
</comment>
<dbReference type="GO" id="GO:0016301">
    <property type="term" value="F:kinase activity"/>
    <property type="evidence" value="ECO:0007669"/>
    <property type="project" value="UniProtKB-KW"/>
</dbReference>
<keyword evidence="6" id="KW-1185">Reference proteome</keyword>
<dbReference type="RefSeq" id="WP_069689400.1">
    <property type="nucleotide sequence ID" value="NZ_CP017147.1"/>
</dbReference>
<feature type="domain" description="Carbohydrate kinase PfkB" evidence="4">
    <location>
        <begin position="17"/>
        <end position="262"/>
    </location>
</feature>
<dbReference type="AlphaFoldDB" id="A0A1D7TYJ7"/>
<dbReference type="PANTHER" id="PTHR43085:SF41">
    <property type="entry name" value="FRUCTOSELYSINE 6-KINASE"/>
    <property type="match status" value="1"/>
</dbReference>
<accession>A0A1D7TYJ7</accession>
<dbReference type="EMBL" id="CP017147">
    <property type="protein sequence ID" value="AOO80180.1"/>
    <property type="molecule type" value="Genomic_DNA"/>
</dbReference>
<dbReference type="PROSITE" id="PS00584">
    <property type="entry name" value="PFKB_KINASES_2"/>
    <property type="match status" value="1"/>
</dbReference>
<gene>
    <name evidence="5" type="ORF">BHK69_06580</name>
</gene>
<evidence type="ECO:0000256" key="2">
    <source>
        <dbReference type="ARBA" id="ARBA00022679"/>
    </source>
</evidence>
<dbReference type="SUPFAM" id="SSF53613">
    <property type="entry name" value="Ribokinase-like"/>
    <property type="match status" value="1"/>
</dbReference>
<dbReference type="Gene3D" id="3.40.1190.20">
    <property type="match status" value="1"/>
</dbReference>
<evidence type="ECO:0000259" key="4">
    <source>
        <dbReference type="Pfam" id="PF00294"/>
    </source>
</evidence>
<dbReference type="InterPro" id="IPR002173">
    <property type="entry name" value="Carboh/pur_kinase_PfkB_CS"/>
</dbReference>
<dbReference type="STRING" id="1526658.BHK69_06580"/>
<dbReference type="Proteomes" id="UP000094969">
    <property type="component" value="Chromosome"/>
</dbReference>
<dbReference type="InterPro" id="IPR029056">
    <property type="entry name" value="Ribokinase-like"/>
</dbReference>
<proteinExistence type="inferred from homology"/>
<keyword evidence="3" id="KW-0418">Kinase</keyword>
<dbReference type="OrthoDB" id="9776822at2"/>
<dbReference type="KEGG" id="bvv:BHK69_06580"/>
<dbReference type="PANTHER" id="PTHR43085">
    <property type="entry name" value="HEXOKINASE FAMILY MEMBER"/>
    <property type="match status" value="1"/>
</dbReference>
<dbReference type="InterPro" id="IPR050306">
    <property type="entry name" value="PfkB_Carbo_kinase"/>
</dbReference>
<reference evidence="5 6" key="1">
    <citation type="journal article" date="2015" name="Antonie Van Leeuwenhoek">
        <title>Bosea vaviloviae sp. nov., a new species of slow-growing rhizobia isolated from nodules of the relict species Vavilovia formosa (Stev.) Fed.</title>
        <authorList>
            <person name="Safronova V.I."/>
            <person name="Kuznetsova I.G."/>
            <person name="Sazanova A.L."/>
            <person name="Kimeklis A.K."/>
            <person name="Belimov A.A."/>
            <person name="Andronov E.E."/>
            <person name="Pinaev A.G."/>
            <person name="Chizhevskaya E.P."/>
            <person name="Pukhaev A.R."/>
            <person name="Popov K.P."/>
            <person name="Willems A."/>
            <person name="Tikhonovich I.A."/>
        </authorList>
    </citation>
    <scope>NUCLEOTIDE SEQUENCE [LARGE SCALE GENOMIC DNA]</scope>
    <source>
        <strain evidence="5 6">Vaf18</strain>
    </source>
</reference>
<sequence length="289" mass="30240">MAHRLLGLGDNTVDTYVDRSLQFPGGNAVNVAVLARRLGAQAGYLGCIGTDEAGMLLIDALRQEGVDTAQCRILPGGNARAFIGHDGNDRRFLRSERGVRGQWGGFSAADLAYIQGFDLVHSSVYSELETELETISSAARLLSYDFSERWTDANLAATLPALDIAFLSFPNGSDAECRALLERCIDQGARIAAVTRGARGSMALSEGVFHAHGISEARIVDTLGAGDGFIAAFILRLLHGAGLGEALAAGADHAAMVCGYQGGFGHGAAWSMPPGTTRAGCEKVGTGLL</sequence>
<dbReference type="InterPro" id="IPR011611">
    <property type="entry name" value="PfkB_dom"/>
</dbReference>
<evidence type="ECO:0000256" key="3">
    <source>
        <dbReference type="ARBA" id="ARBA00022777"/>
    </source>
</evidence>
<dbReference type="Pfam" id="PF00294">
    <property type="entry name" value="PfkB"/>
    <property type="match status" value="1"/>
</dbReference>
<protein>
    <recommendedName>
        <fullName evidence="4">Carbohydrate kinase PfkB domain-containing protein</fullName>
    </recommendedName>
</protein>
<evidence type="ECO:0000256" key="1">
    <source>
        <dbReference type="ARBA" id="ARBA00010688"/>
    </source>
</evidence>
<organism evidence="5 6">
    <name type="scientific">Bosea vaviloviae</name>
    <dbReference type="NCBI Taxonomy" id="1526658"/>
    <lineage>
        <taxon>Bacteria</taxon>
        <taxon>Pseudomonadati</taxon>
        <taxon>Pseudomonadota</taxon>
        <taxon>Alphaproteobacteria</taxon>
        <taxon>Hyphomicrobiales</taxon>
        <taxon>Boseaceae</taxon>
        <taxon>Bosea</taxon>
    </lineage>
</organism>
<evidence type="ECO:0000313" key="6">
    <source>
        <dbReference type="Proteomes" id="UP000094969"/>
    </source>
</evidence>